<evidence type="ECO:0000313" key="8">
    <source>
        <dbReference type="Proteomes" id="UP000555393"/>
    </source>
</evidence>
<comment type="similarity">
    <text evidence="2">Belongs to the MipA/OmpV family.</text>
</comment>
<proteinExistence type="inferred from homology"/>
<dbReference type="PANTHER" id="PTHR38776">
    <property type="entry name" value="MLTA-INTERACTING PROTEIN-RELATED"/>
    <property type="match status" value="1"/>
</dbReference>
<dbReference type="InterPro" id="IPR010583">
    <property type="entry name" value="MipA"/>
</dbReference>
<feature type="chain" id="PRO_5033035027" evidence="6">
    <location>
        <begin position="23"/>
        <end position="274"/>
    </location>
</feature>
<dbReference type="RefSeq" id="WP_374786210.1">
    <property type="nucleotide sequence ID" value="NZ_JACIIU010000003.1"/>
</dbReference>
<sequence length="274" mass="29853">MRKSYFTTVAVLALLTALPVQAADDIYAPAKKPFWAGDWSLTIGGLGEFAPRYDGASSRILFGEPLVSLTRAGDVPRFDSQNDNFEFALIDTYSFSAGLVGKLLFKRDSGTSDDLKGLDPVKMGGEVGGFAEFYPVDWMRVRGELRQGIRAHKGIVGEVAADAFYDVTPVIRVSGGPRIQFASKDYFKSYYGVNAQEAQLSGLSEYHPGGGLKSLGAGAAVTWKATDKITTSLYGEYEHLQGAAKKSSLVQERGQRDQFSFGLTATYRFDFTLD</sequence>
<reference evidence="7 8" key="1">
    <citation type="submission" date="2020-08" db="EMBL/GenBank/DDBJ databases">
        <title>Genomic Encyclopedia of Type Strains, Phase IV (KMG-IV): sequencing the most valuable type-strain genomes for metagenomic binning, comparative biology and taxonomic classification.</title>
        <authorList>
            <person name="Goeker M."/>
        </authorList>
    </citation>
    <scope>NUCLEOTIDE SEQUENCE [LARGE SCALE GENOMIC DNA]</scope>
    <source>
        <strain evidence="7 8">DSM 22336</strain>
    </source>
</reference>
<dbReference type="Proteomes" id="UP000555393">
    <property type="component" value="Unassembled WGS sequence"/>
</dbReference>
<dbReference type="GO" id="GO:0009279">
    <property type="term" value="C:cell outer membrane"/>
    <property type="evidence" value="ECO:0007669"/>
    <property type="project" value="UniProtKB-SubCell"/>
</dbReference>
<accession>A0A841LQR5</accession>
<dbReference type="PANTHER" id="PTHR38776:SF1">
    <property type="entry name" value="MLTA-INTERACTING PROTEIN-RELATED"/>
    <property type="match status" value="1"/>
</dbReference>
<name>A0A841LQR5_9HYPH</name>
<keyword evidence="3 6" id="KW-0732">Signal</keyword>
<dbReference type="AlphaFoldDB" id="A0A841LQR5"/>
<dbReference type="Pfam" id="PF06629">
    <property type="entry name" value="MipA"/>
    <property type="match status" value="1"/>
</dbReference>
<protein>
    <submittedName>
        <fullName evidence="7">Outer membrane scaffolding protein for murein synthesis (MipA/OmpV family)</fullName>
    </submittedName>
</protein>
<evidence type="ECO:0000256" key="5">
    <source>
        <dbReference type="ARBA" id="ARBA00023237"/>
    </source>
</evidence>
<keyword evidence="4" id="KW-0472">Membrane</keyword>
<organism evidence="7 8">
    <name type="scientific">Paenochrobactrum gallinarii</name>
    <dbReference type="NCBI Taxonomy" id="643673"/>
    <lineage>
        <taxon>Bacteria</taxon>
        <taxon>Pseudomonadati</taxon>
        <taxon>Pseudomonadota</taxon>
        <taxon>Alphaproteobacteria</taxon>
        <taxon>Hyphomicrobiales</taxon>
        <taxon>Brucellaceae</taxon>
        <taxon>Paenochrobactrum</taxon>
    </lineage>
</organism>
<feature type="signal peptide" evidence="6">
    <location>
        <begin position="1"/>
        <end position="22"/>
    </location>
</feature>
<comment type="caution">
    <text evidence="7">The sequence shown here is derived from an EMBL/GenBank/DDBJ whole genome shotgun (WGS) entry which is preliminary data.</text>
</comment>
<evidence type="ECO:0000256" key="3">
    <source>
        <dbReference type="ARBA" id="ARBA00022729"/>
    </source>
</evidence>
<comment type="subcellular location">
    <subcellularLocation>
        <location evidence="1">Cell outer membrane</location>
    </subcellularLocation>
</comment>
<evidence type="ECO:0000256" key="6">
    <source>
        <dbReference type="SAM" id="SignalP"/>
    </source>
</evidence>
<evidence type="ECO:0000256" key="4">
    <source>
        <dbReference type="ARBA" id="ARBA00023136"/>
    </source>
</evidence>
<evidence type="ECO:0000256" key="2">
    <source>
        <dbReference type="ARBA" id="ARBA00005722"/>
    </source>
</evidence>
<evidence type="ECO:0000313" key="7">
    <source>
        <dbReference type="EMBL" id="MBB6260425.1"/>
    </source>
</evidence>
<keyword evidence="8" id="KW-1185">Reference proteome</keyword>
<gene>
    <name evidence="7" type="ORF">FHS77_000959</name>
</gene>
<dbReference type="EMBL" id="JACIIU010000003">
    <property type="protein sequence ID" value="MBB6260425.1"/>
    <property type="molecule type" value="Genomic_DNA"/>
</dbReference>
<keyword evidence="5" id="KW-0998">Cell outer membrane</keyword>
<evidence type="ECO:0000256" key="1">
    <source>
        <dbReference type="ARBA" id="ARBA00004442"/>
    </source>
</evidence>